<proteinExistence type="predicted"/>
<dbReference type="OrthoDB" id="5077608at2"/>
<name>A0A495IKY3_9MICO</name>
<sequence>MEYSDLRLRVQDLGLEVDRTVYHQPVDHGWTDRVQGTAFNIVRSNGVRIWASGDRGDFFQQPGPHTVFDSVDDACEWIWRDIRFHVSPDLLTDEERRAVVAEAQASIDGLL</sequence>
<dbReference type="AlphaFoldDB" id="A0A495IKY3"/>
<dbReference type="Proteomes" id="UP000280008">
    <property type="component" value="Unassembled WGS sequence"/>
</dbReference>
<evidence type="ECO:0000313" key="1">
    <source>
        <dbReference type="EMBL" id="RKR76390.1"/>
    </source>
</evidence>
<protein>
    <submittedName>
        <fullName evidence="1">Uncharacterized protein</fullName>
    </submittedName>
</protein>
<gene>
    <name evidence="1" type="ORF">C8E83_3563</name>
</gene>
<keyword evidence="2" id="KW-1185">Reference proteome</keyword>
<reference evidence="1 2" key="1">
    <citation type="submission" date="2018-10" db="EMBL/GenBank/DDBJ databases">
        <title>Sequencing the genomes of 1000 actinobacteria strains.</title>
        <authorList>
            <person name="Klenk H.-P."/>
        </authorList>
    </citation>
    <scope>NUCLEOTIDE SEQUENCE [LARGE SCALE GENOMIC DNA]</scope>
    <source>
        <strain evidence="1 2">DSM 17894</strain>
    </source>
</reference>
<dbReference type="EMBL" id="RBKS01000001">
    <property type="protein sequence ID" value="RKR76390.1"/>
    <property type="molecule type" value="Genomic_DNA"/>
</dbReference>
<dbReference type="RefSeq" id="WP_121371368.1">
    <property type="nucleotide sequence ID" value="NZ_RBKS01000001.1"/>
</dbReference>
<accession>A0A495IKY3</accession>
<comment type="caution">
    <text evidence="1">The sequence shown here is derived from an EMBL/GenBank/DDBJ whole genome shotgun (WGS) entry which is preliminary data.</text>
</comment>
<organism evidence="1 2">
    <name type="scientific">Frondihabitans australicus</name>
    <dbReference type="NCBI Taxonomy" id="386892"/>
    <lineage>
        <taxon>Bacteria</taxon>
        <taxon>Bacillati</taxon>
        <taxon>Actinomycetota</taxon>
        <taxon>Actinomycetes</taxon>
        <taxon>Micrococcales</taxon>
        <taxon>Microbacteriaceae</taxon>
        <taxon>Frondihabitans</taxon>
    </lineage>
</organism>
<evidence type="ECO:0000313" key="2">
    <source>
        <dbReference type="Proteomes" id="UP000280008"/>
    </source>
</evidence>